<dbReference type="EMBL" id="BAAARY010000004">
    <property type="protein sequence ID" value="GAA2516885.1"/>
    <property type="molecule type" value="Genomic_DNA"/>
</dbReference>
<proteinExistence type="predicted"/>
<reference evidence="1 2" key="1">
    <citation type="journal article" date="2019" name="Int. J. Syst. Evol. Microbiol.">
        <title>The Global Catalogue of Microorganisms (GCM) 10K type strain sequencing project: providing services to taxonomists for standard genome sequencing and annotation.</title>
        <authorList>
            <consortium name="The Broad Institute Genomics Platform"/>
            <consortium name="The Broad Institute Genome Sequencing Center for Infectious Disease"/>
            <person name="Wu L."/>
            <person name="Ma J."/>
        </authorList>
    </citation>
    <scope>NUCLEOTIDE SEQUENCE [LARGE SCALE GENOMIC DNA]</scope>
    <source>
        <strain evidence="1 2">JCM 3367</strain>
    </source>
</reference>
<dbReference type="Proteomes" id="UP001499978">
    <property type="component" value="Unassembled WGS sequence"/>
</dbReference>
<name>A0ABN3N901_9ACTN</name>
<evidence type="ECO:0000313" key="2">
    <source>
        <dbReference type="Proteomes" id="UP001499978"/>
    </source>
</evidence>
<evidence type="ECO:0000313" key="1">
    <source>
        <dbReference type="EMBL" id="GAA2516885.1"/>
    </source>
</evidence>
<accession>A0ABN3N901</accession>
<organism evidence="1 2">
    <name type="scientific">Pilimelia columellifera subsp. columellifera</name>
    <dbReference type="NCBI Taxonomy" id="706583"/>
    <lineage>
        <taxon>Bacteria</taxon>
        <taxon>Bacillati</taxon>
        <taxon>Actinomycetota</taxon>
        <taxon>Actinomycetes</taxon>
        <taxon>Micromonosporales</taxon>
        <taxon>Micromonosporaceae</taxon>
        <taxon>Pilimelia</taxon>
    </lineage>
</organism>
<dbReference type="RefSeq" id="WP_344169533.1">
    <property type="nucleotide sequence ID" value="NZ_BAAARY010000004.1"/>
</dbReference>
<sequence>MERRRKKHDADVPPEPHWAELMEKLVLDREYERGHRTRLKAEEPTGIAFETTVAGRAGLMGEETLVRLQR</sequence>
<protein>
    <submittedName>
        <fullName evidence="1">Uncharacterized protein</fullName>
    </submittedName>
</protein>
<comment type="caution">
    <text evidence="1">The sequence shown here is derived from an EMBL/GenBank/DDBJ whole genome shotgun (WGS) entry which is preliminary data.</text>
</comment>
<gene>
    <name evidence="1" type="ORF">GCM10010201_12050</name>
</gene>
<keyword evidence="2" id="KW-1185">Reference proteome</keyword>